<dbReference type="SUPFAM" id="SSF103473">
    <property type="entry name" value="MFS general substrate transporter"/>
    <property type="match status" value="1"/>
</dbReference>
<evidence type="ECO:0000256" key="5">
    <source>
        <dbReference type="ARBA" id="ARBA00023136"/>
    </source>
</evidence>
<keyword evidence="2" id="KW-0813">Transport</keyword>
<feature type="transmembrane region" description="Helical" evidence="6">
    <location>
        <begin position="227"/>
        <end position="246"/>
    </location>
</feature>
<keyword evidence="5 6" id="KW-0472">Membrane</keyword>
<name>A0A9P0DTJ1_PHACE</name>
<evidence type="ECO:0000256" key="2">
    <source>
        <dbReference type="ARBA" id="ARBA00022448"/>
    </source>
</evidence>
<evidence type="ECO:0000313" key="8">
    <source>
        <dbReference type="EMBL" id="CAH1176296.1"/>
    </source>
</evidence>
<evidence type="ECO:0000256" key="3">
    <source>
        <dbReference type="ARBA" id="ARBA00022692"/>
    </source>
</evidence>
<evidence type="ECO:0000256" key="1">
    <source>
        <dbReference type="ARBA" id="ARBA00004141"/>
    </source>
</evidence>
<keyword evidence="9" id="KW-1185">Reference proteome</keyword>
<feature type="transmembrane region" description="Helical" evidence="6">
    <location>
        <begin position="395"/>
        <end position="417"/>
    </location>
</feature>
<feature type="transmembrane region" description="Helical" evidence="6">
    <location>
        <begin position="187"/>
        <end position="207"/>
    </location>
</feature>
<feature type="transmembrane region" description="Helical" evidence="6">
    <location>
        <begin position="98"/>
        <end position="115"/>
    </location>
</feature>
<reference evidence="8" key="1">
    <citation type="submission" date="2022-01" db="EMBL/GenBank/DDBJ databases">
        <authorList>
            <person name="King R."/>
        </authorList>
    </citation>
    <scope>NUCLEOTIDE SEQUENCE</scope>
</reference>
<feature type="transmembrane region" description="Helical" evidence="6">
    <location>
        <begin position="322"/>
        <end position="346"/>
    </location>
</feature>
<dbReference type="OrthoDB" id="3936150at2759"/>
<dbReference type="InterPro" id="IPR011701">
    <property type="entry name" value="MFS"/>
</dbReference>
<evidence type="ECO:0000256" key="6">
    <source>
        <dbReference type="SAM" id="Phobius"/>
    </source>
</evidence>
<dbReference type="Proteomes" id="UP001153737">
    <property type="component" value="Chromosome 7"/>
</dbReference>
<dbReference type="InterPro" id="IPR036259">
    <property type="entry name" value="MFS_trans_sf"/>
</dbReference>
<dbReference type="AlphaFoldDB" id="A0A9P0DTJ1"/>
<reference evidence="8" key="2">
    <citation type="submission" date="2022-10" db="EMBL/GenBank/DDBJ databases">
        <authorList>
            <consortium name="ENA_rothamsted_submissions"/>
            <consortium name="culmorum"/>
            <person name="King R."/>
        </authorList>
    </citation>
    <scope>NUCLEOTIDE SEQUENCE</scope>
</reference>
<dbReference type="GO" id="GO:0016020">
    <property type="term" value="C:membrane"/>
    <property type="evidence" value="ECO:0007669"/>
    <property type="project" value="UniProtKB-SubCell"/>
</dbReference>
<protein>
    <recommendedName>
        <fullName evidence="7">Major facilitator superfamily (MFS) profile domain-containing protein</fullName>
    </recommendedName>
</protein>
<keyword evidence="3 6" id="KW-0812">Transmembrane</keyword>
<dbReference type="InterPro" id="IPR020846">
    <property type="entry name" value="MFS_dom"/>
</dbReference>
<dbReference type="Gene3D" id="1.20.1250.20">
    <property type="entry name" value="MFS general substrate transporter like domains"/>
    <property type="match status" value="1"/>
</dbReference>
<gene>
    <name evidence="8" type="ORF">PHAECO_LOCUS11275</name>
</gene>
<proteinExistence type="predicted"/>
<sequence>MDFLVTKDDDANFIRDHEKQKIEIEERLLHSKHEIEKEDTEPATFEDAIKATGFGKFNVILTLAMIFPSMAEIFEVVSLSYVLPIAHCDLNLTLNDKGMLNAMSFAGMVTSALFWGRVCDTLGRKNVIVYGYICNGFLAVIVSLTTNITALSIAKFLGGLIINGPYSASVSHLSEFHSSKYRARVQIVRGIMLSSSNIILPLMAWGILPRKIDFSPFGIIDYHSWNIYLMICALPPIISGIIYFFMPESPKFLMTIGKNKHALEIFRKVYKINTGKPDHTFPIKRLVRETYCDEEKNIDRTSVNVIREGLNQMKPFLNSPHISRIIIICTNAFLLTMSMNLVKLWLPQIFQASSDYELNHGSNESSDVCSILRELRTTNVTKVEDCKVNLDNTSVYVNSMIVGIVRVGMFSLAGTLVNLLGKKTLTLILSFASGSFCSAVYFSPNPLAVLILYALHLSLGCVSDNLLTTTTLELFPTTLRTSALCLHLMFGRIGTVVGNVILPQLLLIGCAPPIFFLGSIVFVSAILTTLYPSTENKPLI</sequence>
<organism evidence="8 9">
    <name type="scientific">Phaedon cochleariae</name>
    <name type="common">Mustard beetle</name>
    <dbReference type="NCBI Taxonomy" id="80249"/>
    <lineage>
        <taxon>Eukaryota</taxon>
        <taxon>Metazoa</taxon>
        <taxon>Ecdysozoa</taxon>
        <taxon>Arthropoda</taxon>
        <taxon>Hexapoda</taxon>
        <taxon>Insecta</taxon>
        <taxon>Pterygota</taxon>
        <taxon>Neoptera</taxon>
        <taxon>Endopterygota</taxon>
        <taxon>Coleoptera</taxon>
        <taxon>Polyphaga</taxon>
        <taxon>Cucujiformia</taxon>
        <taxon>Chrysomeloidea</taxon>
        <taxon>Chrysomelidae</taxon>
        <taxon>Chrysomelinae</taxon>
        <taxon>Chrysomelini</taxon>
        <taxon>Phaedon</taxon>
    </lineage>
</organism>
<evidence type="ECO:0000256" key="4">
    <source>
        <dbReference type="ARBA" id="ARBA00022989"/>
    </source>
</evidence>
<dbReference type="PANTHER" id="PTHR23511:SF36">
    <property type="entry name" value="EG:BACR7A4.13 PROTEIN-RELATED"/>
    <property type="match status" value="1"/>
</dbReference>
<evidence type="ECO:0000259" key="7">
    <source>
        <dbReference type="PROSITE" id="PS50850"/>
    </source>
</evidence>
<feature type="domain" description="Major facilitator superfamily (MFS) profile" evidence="7">
    <location>
        <begin position="61"/>
        <end position="537"/>
    </location>
</feature>
<evidence type="ECO:0000313" key="9">
    <source>
        <dbReference type="Proteomes" id="UP001153737"/>
    </source>
</evidence>
<dbReference type="PANTHER" id="PTHR23511">
    <property type="entry name" value="SYNAPTIC VESICLE GLYCOPROTEIN 2"/>
    <property type="match status" value="1"/>
</dbReference>
<feature type="transmembrane region" description="Helical" evidence="6">
    <location>
        <begin position="514"/>
        <end position="531"/>
    </location>
</feature>
<accession>A0A9P0DTJ1</accession>
<keyword evidence="4 6" id="KW-1133">Transmembrane helix</keyword>
<feature type="transmembrane region" description="Helical" evidence="6">
    <location>
        <begin position="59"/>
        <end position="86"/>
    </location>
</feature>
<dbReference type="PROSITE" id="PS50850">
    <property type="entry name" value="MFS"/>
    <property type="match status" value="1"/>
</dbReference>
<dbReference type="EMBL" id="OU896713">
    <property type="protein sequence ID" value="CAH1176296.1"/>
    <property type="molecule type" value="Genomic_DNA"/>
</dbReference>
<feature type="transmembrane region" description="Helical" evidence="6">
    <location>
        <begin position="127"/>
        <end position="144"/>
    </location>
</feature>
<dbReference type="Pfam" id="PF07690">
    <property type="entry name" value="MFS_1"/>
    <property type="match status" value="1"/>
</dbReference>
<dbReference type="GO" id="GO:0022857">
    <property type="term" value="F:transmembrane transporter activity"/>
    <property type="evidence" value="ECO:0007669"/>
    <property type="project" value="InterPro"/>
</dbReference>
<comment type="subcellular location">
    <subcellularLocation>
        <location evidence="1">Membrane</location>
        <topology evidence="1">Multi-pass membrane protein</topology>
    </subcellularLocation>
</comment>